<dbReference type="Gene3D" id="3.30.497.10">
    <property type="entry name" value="Antithrombin, subunit I, domain 2"/>
    <property type="match status" value="1"/>
</dbReference>
<organism evidence="1 2">
    <name type="scientific">Cylicostephanus goldi</name>
    <name type="common">Nematode worm</name>
    <dbReference type="NCBI Taxonomy" id="71465"/>
    <lineage>
        <taxon>Eukaryota</taxon>
        <taxon>Metazoa</taxon>
        <taxon>Ecdysozoa</taxon>
        <taxon>Nematoda</taxon>
        <taxon>Chromadorea</taxon>
        <taxon>Rhabditida</taxon>
        <taxon>Rhabditina</taxon>
        <taxon>Rhabditomorpha</taxon>
        <taxon>Strongyloidea</taxon>
        <taxon>Strongylidae</taxon>
        <taxon>Cylicostephanus</taxon>
    </lineage>
</organism>
<accession>A0A3P7MVV9</accession>
<dbReference type="SUPFAM" id="SSF56574">
    <property type="entry name" value="Serpins"/>
    <property type="match status" value="1"/>
</dbReference>
<proteinExistence type="predicted"/>
<dbReference type="OrthoDB" id="9518664at2759"/>
<dbReference type="InterPro" id="IPR036186">
    <property type="entry name" value="Serpin_sf"/>
</dbReference>
<reference evidence="1 2" key="1">
    <citation type="submission" date="2018-11" db="EMBL/GenBank/DDBJ databases">
        <authorList>
            <consortium name="Pathogen Informatics"/>
        </authorList>
    </citation>
    <scope>NUCLEOTIDE SEQUENCE [LARGE SCALE GENOMIC DNA]</scope>
</reference>
<protein>
    <submittedName>
        <fullName evidence="1">Uncharacterized protein</fullName>
    </submittedName>
</protein>
<dbReference type="InterPro" id="IPR042178">
    <property type="entry name" value="Serpin_sf_1"/>
</dbReference>
<dbReference type="Proteomes" id="UP000271889">
    <property type="component" value="Unassembled WGS sequence"/>
</dbReference>
<evidence type="ECO:0000313" key="1">
    <source>
        <dbReference type="EMBL" id="VDN28083.1"/>
    </source>
</evidence>
<evidence type="ECO:0000313" key="2">
    <source>
        <dbReference type="Proteomes" id="UP000271889"/>
    </source>
</evidence>
<gene>
    <name evidence="1" type="ORF">CGOC_LOCUS10846</name>
</gene>
<keyword evidence="2" id="KW-1185">Reference proteome</keyword>
<name>A0A3P7MVV9_CYLGO</name>
<sequence>MVQAGAEGITKSQITDLISKGASDDDTLQFYSDLMRQILDSTSNAQIRIANGFFFSWECSRNCSIGVQNVEGLSYSSALHIYSLNANLLQL</sequence>
<dbReference type="EMBL" id="UYRV01113225">
    <property type="protein sequence ID" value="VDN28083.1"/>
    <property type="molecule type" value="Genomic_DNA"/>
</dbReference>
<dbReference type="AlphaFoldDB" id="A0A3P7MVV9"/>